<organism evidence="1 2">
    <name type="scientific">Larinioides sclopetarius</name>
    <dbReference type="NCBI Taxonomy" id="280406"/>
    <lineage>
        <taxon>Eukaryota</taxon>
        <taxon>Metazoa</taxon>
        <taxon>Ecdysozoa</taxon>
        <taxon>Arthropoda</taxon>
        <taxon>Chelicerata</taxon>
        <taxon>Arachnida</taxon>
        <taxon>Araneae</taxon>
        <taxon>Araneomorphae</taxon>
        <taxon>Entelegynae</taxon>
        <taxon>Araneoidea</taxon>
        <taxon>Araneidae</taxon>
        <taxon>Larinioides</taxon>
    </lineage>
</organism>
<accession>A0AAV2A6I3</accession>
<evidence type="ECO:0000313" key="2">
    <source>
        <dbReference type="Proteomes" id="UP001497382"/>
    </source>
</evidence>
<name>A0AAV2A6I3_9ARAC</name>
<gene>
    <name evidence="1" type="ORF">LARSCL_LOCUS10506</name>
</gene>
<protein>
    <submittedName>
        <fullName evidence="1">Uncharacterized protein</fullName>
    </submittedName>
</protein>
<keyword evidence="2" id="KW-1185">Reference proteome</keyword>
<comment type="caution">
    <text evidence="1">The sequence shown here is derived from an EMBL/GenBank/DDBJ whole genome shotgun (WGS) entry which is preliminary data.</text>
</comment>
<evidence type="ECO:0000313" key="1">
    <source>
        <dbReference type="EMBL" id="CAL1279640.1"/>
    </source>
</evidence>
<dbReference type="AlphaFoldDB" id="A0AAV2A6I3"/>
<sequence>MSSGSYGEMGGISSGSLGGLSSGGYSRIGGIGSGGFAGISRGGMGVRSGKSGY</sequence>
<reference evidence="1 2" key="1">
    <citation type="submission" date="2024-04" db="EMBL/GenBank/DDBJ databases">
        <authorList>
            <person name="Rising A."/>
            <person name="Reimegard J."/>
            <person name="Sonavane S."/>
            <person name="Akerstrom W."/>
            <person name="Nylinder S."/>
            <person name="Hedman E."/>
            <person name="Kallberg Y."/>
        </authorList>
    </citation>
    <scope>NUCLEOTIDE SEQUENCE [LARGE SCALE GENOMIC DNA]</scope>
</reference>
<proteinExistence type="predicted"/>
<dbReference type="EMBL" id="CAXIEN010000124">
    <property type="protein sequence ID" value="CAL1279640.1"/>
    <property type="molecule type" value="Genomic_DNA"/>
</dbReference>
<dbReference type="Proteomes" id="UP001497382">
    <property type="component" value="Unassembled WGS sequence"/>
</dbReference>